<dbReference type="Proteomes" id="UP000475862">
    <property type="component" value="Unassembled WGS sequence"/>
</dbReference>
<sequence length="197" mass="23035">MYTLKEMKQRTPQWFTERIIRNAFKLTEFIRIWSLDFKLDHINMGKWVPFCCTLGGGVDLGLGQLFQISLKLLCLPINHLFVVLVILSNLDKHKSSDKFMLFILTISPKIIKEENSCSVDATNMVLKTSSLKHGDTENCVLWFRPQNRQLCLIRICDYISLKETSFLNMIKIECFMSKCHLFPVTKDRISSILYFRT</sequence>
<reference evidence="1 2" key="1">
    <citation type="submission" date="2019-08" db="EMBL/GenBank/DDBJ databases">
        <title>The genome of the soybean aphid Biotype 1, its phylome, world population structure and adaptation to the North American continent.</title>
        <authorList>
            <person name="Giordano R."/>
            <person name="Donthu R.K."/>
            <person name="Hernandez A.G."/>
            <person name="Wright C.L."/>
            <person name="Zimin A.V."/>
        </authorList>
    </citation>
    <scope>NUCLEOTIDE SEQUENCE [LARGE SCALE GENOMIC DNA]</scope>
    <source>
        <tissue evidence="1">Whole aphids</tissue>
    </source>
</reference>
<protein>
    <submittedName>
        <fullName evidence="1">Uncharacterized protein</fullName>
    </submittedName>
</protein>
<organism evidence="1 2">
    <name type="scientific">Aphis glycines</name>
    <name type="common">Soybean aphid</name>
    <dbReference type="NCBI Taxonomy" id="307491"/>
    <lineage>
        <taxon>Eukaryota</taxon>
        <taxon>Metazoa</taxon>
        <taxon>Ecdysozoa</taxon>
        <taxon>Arthropoda</taxon>
        <taxon>Hexapoda</taxon>
        <taxon>Insecta</taxon>
        <taxon>Pterygota</taxon>
        <taxon>Neoptera</taxon>
        <taxon>Paraneoptera</taxon>
        <taxon>Hemiptera</taxon>
        <taxon>Sternorrhyncha</taxon>
        <taxon>Aphidomorpha</taxon>
        <taxon>Aphidoidea</taxon>
        <taxon>Aphididae</taxon>
        <taxon>Aphidini</taxon>
        <taxon>Aphis</taxon>
        <taxon>Aphis</taxon>
    </lineage>
</organism>
<dbReference type="EMBL" id="VYZN01000018">
    <property type="protein sequence ID" value="KAE9537644.1"/>
    <property type="molecule type" value="Genomic_DNA"/>
</dbReference>
<gene>
    <name evidence="1" type="ORF">AGLY_006667</name>
</gene>
<dbReference type="AlphaFoldDB" id="A0A6G0TRT6"/>
<evidence type="ECO:0000313" key="1">
    <source>
        <dbReference type="EMBL" id="KAE9537644.1"/>
    </source>
</evidence>
<comment type="caution">
    <text evidence="1">The sequence shown here is derived from an EMBL/GenBank/DDBJ whole genome shotgun (WGS) entry which is preliminary data.</text>
</comment>
<evidence type="ECO:0000313" key="2">
    <source>
        <dbReference type="Proteomes" id="UP000475862"/>
    </source>
</evidence>
<name>A0A6G0TRT6_APHGL</name>
<accession>A0A6G0TRT6</accession>
<keyword evidence="2" id="KW-1185">Reference proteome</keyword>
<proteinExistence type="predicted"/>